<protein>
    <submittedName>
        <fullName evidence="3">SpoIID/LytB domain-containing protein</fullName>
    </submittedName>
</protein>
<feature type="domain" description="Sporulation stage II protein D amidase enhancer LytB N-terminal" evidence="2">
    <location>
        <begin position="324"/>
        <end position="409"/>
    </location>
</feature>
<proteinExistence type="predicted"/>
<reference evidence="3 4" key="1">
    <citation type="submission" date="2024-09" db="EMBL/GenBank/DDBJ databases">
        <authorList>
            <person name="Sun Q."/>
            <person name="Mori K."/>
        </authorList>
    </citation>
    <scope>NUCLEOTIDE SEQUENCE [LARGE SCALE GENOMIC DNA]</scope>
    <source>
        <strain evidence="3 4">KCTC 52403</strain>
    </source>
</reference>
<keyword evidence="1" id="KW-0732">Signal</keyword>
<dbReference type="Gene3D" id="2.60.120.260">
    <property type="entry name" value="Galactose-binding domain-like"/>
    <property type="match status" value="1"/>
</dbReference>
<dbReference type="InterPro" id="IPR013693">
    <property type="entry name" value="SpoIID/LytB_N"/>
</dbReference>
<name>A0ABV6SW84_9GAMM</name>
<sequence length="694" mass="72610">MSTLTDRKAGHPRRRAVILAAAFVACVAGLAHAGPVPPLLASDGTRPDPSAPLVRVRDSATGRSLPAQAELQSLARADAVRQGALPSSGARLAQVAHGTYQLSVSAPGYHPLSMPLQVDGTAALPVTLWLQPQRPSVEAERRALRAVECGVCAIVSGHVYDRDSGRPLPGLRIRSERGGRATTDRDGAFELVLHASPHTTTDAEALPETTSLVIEGGGYRQALRNLALYQDSHDLILDLAHGGSPPADFGHVQLQAGTAPARAALAGAPIVAAIEAERVATDRHQALDPDDPHAVAMARELAAQAATLPVPGSIRVGTNCSGRSCTGVSVYALEDYVGRGLDDEWIASWRAASLAAGAIAYRSYGAYHVANPVNSQYDICSSTSCQVFQPGSATATVAAAAATRGVVLTRDGQSIAFSEYSAENNAWDDPSDGLSCSNPDLSCGNGRNGSPRNGWPCLSDPVGTGRGCFGHGRGMSQWGTQRWAANHGRDWLWITNHYFNNSNQPGGMRNAFLANLATATTMLDNFENGVGRFGTGPTYSGSTVGISTASTAMRTCSVRHGGTCSLHVRLVDDPGSSAAWAVRLLSGVGTPAANAPLSRTGSVGFWVYAGGSGMSVAVGIDDSDGTERSVTRAIPANRWTYVSWSLADAGQWNAWAGGNGAISASSVKLDAIWLYHANTSYDINVYIDDVQVRN</sequence>
<evidence type="ECO:0000256" key="1">
    <source>
        <dbReference type="SAM" id="SignalP"/>
    </source>
</evidence>
<dbReference type="Proteomes" id="UP001589898">
    <property type="component" value="Unassembled WGS sequence"/>
</dbReference>
<feature type="chain" id="PRO_5046870156" evidence="1">
    <location>
        <begin position="34"/>
        <end position="694"/>
    </location>
</feature>
<evidence type="ECO:0000313" key="4">
    <source>
        <dbReference type="Proteomes" id="UP001589898"/>
    </source>
</evidence>
<dbReference type="RefSeq" id="WP_189497595.1">
    <property type="nucleotide sequence ID" value="NZ_BMZT01000007.1"/>
</dbReference>
<organism evidence="3 4">
    <name type="scientific">Luteimonas padinae</name>
    <dbReference type="NCBI Taxonomy" id="1714359"/>
    <lineage>
        <taxon>Bacteria</taxon>
        <taxon>Pseudomonadati</taxon>
        <taxon>Pseudomonadota</taxon>
        <taxon>Gammaproteobacteria</taxon>
        <taxon>Lysobacterales</taxon>
        <taxon>Lysobacteraceae</taxon>
        <taxon>Luteimonas</taxon>
    </lineage>
</organism>
<comment type="caution">
    <text evidence="3">The sequence shown here is derived from an EMBL/GenBank/DDBJ whole genome shotgun (WGS) entry which is preliminary data.</text>
</comment>
<dbReference type="PROSITE" id="PS51257">
    <property type="entry name" value="PROKAR_LIPOPROTEIN"/>
    <property type="match status" value="1"/>
</dbReference>
<keyword evidence="4" id="KW-1185">Reference proteome</keyword>
<dbReference type="Pfam" id="PF08486">
    <property type="entry name" value="SpoIID"/>
    <property type="match status" value="1"/>
</dbReference>
<accession>A0ABV6SW84</accession>
<feature type="signal peptide" evidence="1">
    <location>
        <begin position="1"/>
        <end position="33"/>
    </location>
</feature>
<dbReference type="EMBL" id="JBHLTF010000029">
    <property type="protein sequence ID" value="MFC0717707.1"/>
    <property type="molecule type" value="Genomic_DNA"/>
</dbReference>
<evidence type="ECO:0000313" key="3">
    <source>
        <dbReference type="EMBL" id="MFC0717707.1"/>
    </source>
</evidence>
<evidence type="ECO:0000259" key="2">
    <source>
        <dbReference type="Pfam" id="PF08486"/>
    </source>
</evidence>
<gene>
    <name evidence="3" type="ORF">ACFFFU_08085</name>
</gene>